<evidence type="ECO:0000256" key="2">
    <source>
        <dbReference type="ARBA" id="ARBA00005573"/>
    </source>
</evidence>
<keyword evidence="11" id="KW-1185">Reference proteome</keyword>
<dbReference type="GO" id="GO:0006606">
    <property type="term" value="P:protein import into nucleus"/>
    <property type="evidence" value="ECO:0007669"/>
    <property type="project" value="TreeGrafter"/>
</dbReference>
<dbReference type="PANTHER" id="PTHR13373">
    <property type="entry name" value="FROUNT PROTEIN-RELATED"/>
    <property type="match status" value="1"/>
</dbReference>
<comment type="caution">
    <text evidence="10">The sequence shown here is derived from an EMBL/GenBank/DDBJ whole genome shotgun (WGS) entry which is preliminary data.</text>
</comment>
<evidence type="ECO:0000256" key="8">
    <source>
        <dbReference type="ARBA" id="ARBA00023242"/>
    </source>
</evidence>
<dbReference type="GO" id="GO:0045893">
    <property type="term" value="P:positive regulation of DNA-templated transcription"/>
    <property type="evidence" value="ECO:0007669"/>
    <property type="project" value="TreeGrafter"/>
</dbReference>
<dbReference type="GO" id="GO:0031080">
    <property type="term" value="C:nuclear pore outer ring"/>
    <property type="evidence" value="ECO:0007669"/>
    <property type="project" value="TreeGrafter"/>
</dbReference>
<dbReference type="GO" id="GO:0031965">
    <property type="term" value="C:nuclear membrane"/>
    <property type="evidence" value="ECO:0007669"/>
    <property type="project" value="UniProtKB-UniRule"/>
</dbReference>
<keyword evidence="6 9" id="KW-0811">Translocation</keyword>
<dbReference type="OrthoDB" id="17644at2759"/>
<evidence type="ECO:0000256" key="7">
    <source>
        <dbReference type="ARBA" id="ARBA00023132"/>
    </source>
</evidence>
<keyword evidence="7 9" id="KW-0906">Nuclear pore complex</keyword>
<keyword evidence="4 9" id="KW-0509">mRNA transport</keyword>
<proteinExistence type="inferred from homology"/>
<evidence type="ECO:0000256" key="5">
    <source>
        <dbReference type="ARBA" id="ARBA00022927"/>
    </source>
</evidence>
<sequence length="598" mass="70871">MSCQQEIIKKFCSSHLDHEVHIPKIRSTLYVKSLKTFQELHEKPSVDTLYDYAKKYSNVLKDQIQSVEKYYGTEATKERHMYQQLERIWDLCQILYFPEPAQVDTETLLMDWYNNAYKPYLFEFDRQSIFFCKSTFDHPDFWPYAIRLILFGRLEQLSILFSHVLKDTEFQLHWDLLEFMQCLKELTCHGIQHLKSQHTELQQLLSRLCHIQNSSHAENLKDVVSLLMGDEKVTLQYAKDDIQAFISSRFYQKDEKTKSIHDDANFFFKKHGNGDASIRLFLEGRVYEATEACAEYDWWLIAHLADLLNMKDMMNRSLYYTLEDGTTLTMGAREYFILTYASNLNNQFGLWEESFTYLMTCGEIGKAAVIEHLRNMDFQNDDKKLNDVVNFCIEYSMKNDGLVLFEEKASRCLESKQYKQALEYYSQAGKYQYLDHVFNSVLEDFIHTGQLYDIRSFAHTNDYKGIHYLIYRDIWHINALFSLDKYQEAADTFKALLSYDCIPRLMMPVIFAEGWKIIDRRVHFNLNDLLIMKSMCQDLWKLYKPEDFGWYHYYKCNGYNSDGNDGDITNDVLTQDMSEFFDTASIIITRAIDVFEKS</sequence>
<protein>
    <recommendedName>
        <fullName evidence="9">Nuclear pore complex protein Nup85</fullName>
    </recommendedName>
</protein>
<comment type="similarity">
    <text evidence="2 9">Belongs to the nucleoporin Nup85 family.</text>
</comment>
<accession>A0A8H7R7Q0</accession>
<dbReference type="InterPro" id="IPR011502">
    <property type="entry name" value="Nucleoporin_Nup85"/>
</dbReference>
<dbReference type="PANTHER" id="PTHR13373:SF21">
    <property type="entry name" value="NUCLEAR PORE COMPLEX PROTEIN NUP85"/>
    <property type="match status" value="1"/>
</dbReference>
<keyword evidence="9" id="KW-0472">Membrane</keyword>
<gene>
    <name evidence="10" type="ORF">INT47_007220</name>
</gene>
<evidence type="ECO:0000313" key="11">
    <source>
        <dbReference type="Proteomes" id="UP000603453"/>
    </source>
</evidence>
<dbReference type="Proteomes" id="UP000603453">
    <property type="component" value="Unassembled WGS sequence"/>
</dbReference>
<dbReference type="Pfam" id="PF07575">
    <property type="entry name" value="Nucleopor_Nup85"/>
    <property type="match status" value="1"/>
</dbReference>
<evidence type="ECO:0000256" key="3">
    <source>
        <dbReference type="ARBA" id="ARBA00022448"/>
    </source>
</evidence>
<keyword evidence="3 9" id="KW-0813">Transport</keyword>
<keyword evidence="8 9" id="KW-0539">Nucleus</keyword>
<keyword evidence="5 9" id="KW-0653">Protein transport</keyword>
<organism evidence="10 11">
    <name type="scientific">Mucor saturninus</name>
    <dbReference type="NCBI Taxonomy" id="64648"/>
    <lineage>
        <taxon>Eukaryota</taxon>
        <taxon>Fungi</taxon>
        <taxon>Fungi incertae sedis</taxon>
        <taxon>Mucoromycota</taxon>
        <taxon>Mucoromycotina</taxon>
        <taxon>Mucoromycetes</taxon>
        <taxon>Mucorales</taxon>
        <taxon>Mucorineae</taxon>
        <taxon>Mucoraceae</taxon>
        <taxon>Mucor</taxon>
    </lineage>
</organism>
<dbReference type="GO" id="GO:0006406">
    <property type="term" value="P:mRNA export from nucleus"/>
    <property type="evidence" value="ECO:0007669"/>
    <property type="project" value="TreeGrafter"/>
</dbReference>
<evidence type="ECO:0000256" key="1">
    <source>
        <dbReference type="ARBA" id="ARBA00004567"/>
    </source>
</evidence>
<name>A0A8H7R7Q0_9FUNG</name>
<evidence type="ECO:0000256" key="6">
    <source>
        <dbReference type="ARBA" id="ARBA00023010"/>
    </source>
</evidence>
<comment type="subcellular location">
    <subcellularLocation>
        <location evidence="1 9">Nucleus</location>
        <location evidence="1 9">Nuclear pore complex</location>
    </subcellularLocation>
</comment>
<comment type="subunit">
    <text evidence="9">Component of the nuclear pore complex (NPC).</text>
</comment>
<reference evidence="10" key="1">
    <citation type="submission" date="2020-12" db="EMBL/GenBank/DDBJ databases">
        <title>Metabolic potential, ecology and presence of endohyphal bacteria is reflected in genomic diversity of Mucoromycotina.</title>
        <authorList>
            <person name="Muszewska A."/>
            <person name="Okrasinska A."/>
            <person name="Steczkiewicz K."/>
            <person name="Drgas O."/>
            <person name="Orlowska M."/>
            <person name="Perlinska-Lenart U."/>
            <person name="Aleksandrzak-Piekarczyk T."/>
            <person name="Szatraj K."/>
            <person name="Zielenkiewicz U."/>
            <person name="Pilsyk S."/>
            <person name="Malc E."/>
            <person name="Mieczkowski P."/>
            <person name="Kruszewska J.S."/>
            <person name="Biernat P."/>
            <person name="Pawlowska J."/>
        </authorList>
    </citation>
    <scope>NUCLEOTIDE SEQUENCE</scope>
    <source>
        <strain evidence="10">WA0000017839</strain>
    </source>
</reference>
<comment type="function">
    <text evidence="9">Functions as a component of the nuclear pore complex (NPC).</text>
</comment>
<dbReference type="EMBL" id="JAEPRD010000037">
    <property type="protein sequence ID" value="KAG2205435.1"/>
    <property type="molecule type" value="Genomic_DNA"/>
</dbReference>
<evidence type="ECO:0000256" key="4">
    <source>
        <dbReference type="ARBA" id="ARBA00022816"/>
    </source>
</evidence>
<evidence type="ECO:0000256" key="9">
    <source>
        <dbReference type="RuleBase" id="RU365073"/>
    </source>
</evidence>
<evidence type="ECO:0000313" key="10">
    <source>
        <dbReference type="EMBL" id="KAG2205435.1"/>
    </source>
</evidence>
<dbReference type="AlphaFoldDB" id="A0A8H7R7Q0"/>
<dbReference type="GO" id="GO:0017056">
    <property type="term" value="F:structural constituent of nuclear pore"/>
    <property type="evidence" value="ECO:0007669"/>
    <property type="project" value="TreeGrafter"/>
</dbReference>